<gene>
    <name evidence="3" type="ORF">JMJ35_004195</name>
</gene>
<feature type="region of interest" description="Disordered" evidence="1">
    <location>
        <begin position="217"/>
        <end position="650"/>
    </location>
</feature>
<protein>
    <recommendedName>
        <fullName evidence="2">DUF8035 domain-containing protein</fullName>
    </recommendedName>
</protein>
<comment type="caution">
    <text evidence="3">The sequence shown here is derived from an EMBL/GenBank/DDBJ whole genome shotgun (WGS) entry which is preliminary data.</text>
</comment>
<organism evidence="3 4">
    <name type="scientific">Cladonia borealis</name>
    <dbReference type="NCBI Taxonomy" id="184061"/>
    <lineage>
        <taxon>Eukaryota</taxon>
        <taxon>Fungi</taxon>
        <taxon>Dikarya</taxon>
        <taxon>Ascomycota</taxon>
        <taxon>Pezizomycotina</taxon>
        <taxon>Lecanoromycetes</taxon>
        <taxon>OSLEUM clade</taxon>
        <taxon>Lecanoromycetidae</taxon>
        <taxon>Lecanorales</taxon>
        <taxon>Lecanorineae</taxon>
        <taxon>Cladoniaceae</taxon>
        <taxon>Cladonia</taxon>
    </lineage>
</organism>
<feature type="compositionally biased region" description="Basic residues" evidence="1">
    <location>
        <begin position="549"/>
        <end position="562"/>
    </location>
</feature>
<feature type="domain" description="DUF8035" evidence="2">
    <location>
        <begin position="643"/>
        <end position="696"/>
    </location>
</feature>
<feature type="compositionally biased region" description="Polar residues" evidence="1">
    <location>
        <begin position="490"/>
        <end position="501"/>
    </location>
</feature>
<dbReference type="Proteomes" id="UP001166286">
    <property type="component" value="Unassembled WGS sequence"/>
</dbReference>
<dbReference type="Pfam" id="PF26118">
    <property type="entry name" value="DUF8035"/>
    <property type="match status" value="1"/>
</dbReference>
<feature type="compositionally biased region" description="Basic and acidic residues" evidence="1">
    <location>
        <begin position="192"/>
        <end position="205"/>
    </location>
</feature>
<proteinExistence type="predicted"/>
<feature type="compositionally biased region" description="Basic residues" evidence="1">
    <location>
        <begin position="366"/>
        <end position="380"/>
    </location>
</feature>
<feature type="region of interest" description="Disordered" evidence="1">
    <location>
        <begin position="699"/>
        <end position="744"/>
    </location>
</feature>
<feature type="compositionally biased region" description="Low complexity" evidence="1">
    <location>
        <begin position="569"/>
        <end position="578"/>
    </location>
</feature>
<reference evidence="3" key="1">
    <citation type="submission" date="2023-03" db="EMBL/GenBank/DDBJ databases">
        <title>Complete genome of Cladonia borealis.</title>
        <authorList>
            <person name="Park H."/>
        </authorList>
    </citation>
    <scope>NUCLEOTIDE SEQUENCE</scope>
    <source>
        <strain evidence="3">ANT050790</strain>
    </source>
</reference>
<evidence type="ECO:0000256" key="1">
    <source>
        <dbReference type="SAM" id="MobiDB-lite"/>
    </source>
</evidence>
<feature type="compositionally biased region" description="Basic and acidic residues" evidence="1">
    <location>
        <begin position="537"/>
        <end position="548"/>
    </location>
</feature>
<dbReference type="EMBL" id="JAFEKC020000008">
    <property type="protein sequence ID" value="KAK0513209.1"/>
    <property type="molecule type" value="Genomic_DNA"/>
</dbReference>
<dbReference type="PANTHER" id="PTHR42081:SF1">
    <property type="entry name" value="ZINC FINGER PROTEIN DHHC DOMAIN CONTAINING PROTEIN"/>
    <property type="match status" value="1"/>
</dbReference>
<feature type="region of interest" description="Disordered" evidence="1">
    <location>
        <begin position="106"/>
        <end position="205"/>
    </location>
</feature>
<feature type="region of interest" description="Disordered" evidence="1">
    <location>
        <begin position="1"/>
        <end position="75"/>
    </location>
</feature>
<evidence type="ECO:0000259" key="2">
    <source>
        <dbReference type="Pfam" id="PF26118"/>
    </source>
</evidence>
<evidence type="ECO:0000313" key="4">
    <source>
        <dbReference type="Proteomes" id="UP001166286"/>
    </source>
</evidence>
<dbReference type="InterPro" id="IPR058348">
    <property type="entry name" value="DUF8035"/>
</dbReference>
<sequence length="744" mass="85253">MSSTYGRALSPPRTNRYHPAGGPPGPRSSAGSFFYEPYAPPARSSRDYVPAPRASAERTIPVNAPPIRTRSPPRRVAVDDYVVPVRARPRRATLEHDPQRIRRPLSMITPTSPTRSSRPIVTSALDRPASPISKVRRDYRDDDYEVMPATSSSKRHHQRHSSLNTTDPGHLVPLDRDPREKSYRSSTSNRPAIRERQGESDRDYGFEYTDAREALVQDPVYRQRSRKDSYNSAARPTSMIFPDGYTSRSNRDPGPPVSSRGFENIGRSESQRQGYRARDDERLPKEYRRDDREVSSRKPVRPEIALHQPSDDGYAEEGSRHHRSRKVTPEDERLDARPRTRKEDERLEPKPRDGLDDQSDRSGEGRHRKHRHKHHHRDHDRHRDDDDRDDRDHRVRDDARDRREKNDDGHSSNGMLAGAGAAAAATGLAAEEYRRNRHKEPRAEERSSRRQRDDVEEDKSSRYHRDDEEEKRRSRRPRDHLGEPARDALETSSISTGPSISENEDREYREAREEERRARHNAEAFIGPIEPALREQASFERRPEPDYTRHHRTYRPRRHHSRTREEDSYSSSSSSSSSDSEDDKKSRQPRVVEPSNEDKPPPAPPKGILRKPRDRFPEHPATEREGVAPHKDDLKKKNVPPGARWTKINRQLVNPESLEQDGIRFNEFPDHVIVLKVMDKDEIMKYAKKTAEIREARRLSMMTAPPPPPPASIPREGSGGSVAEASLLPPAPPPAPPVDASAAV</sequence>
<feature type="compositionally biased region" description="Basic and acidic residues" evidence="1">
    <location>
        <begin position="441"/>
        <end position="472"/>
    </location>
</feature>
<feature type="compositionally biased region" description="Basic and acidic residues" evidence="1">
    <location>
        <begin position="381"/>
        <end position="410"/>
    </location>
</feature>
<feature type="compositionally biased region" description="Basic and acidic residues" evidence="1">
    <location>
        <begin position="614"/>
        <end position="636"/>
    </location>
</feature>
<feature type="compositionally biased region" description="Basic and acidic residues" evidence="1">
    <location>
        <begin position="506"/>
        <end position="522"/>
    </location>
</feature>
<feature type="compositionally biased region" description="Polar residues" evidence="1">
    <location>
        <begin position="108"/>
        <end position="120"/>
    </location>
</feature>
<dbReference type="PANTHER" id="PTHR42081">
    <property type="entry name" value="ZINC FINGER PROTEIN DHHC DOMAIN CONTAINING PROTEIN"/>
    <property type="match status" value="1"/>
</dbReference>
<accession>A0AA39V5Y2</accession>
<name>A0AA39V5Y2_9LECA</name>
<feature type="compositionally biased region" description="Basic and acidic residues" evidence="1">
    <location>
        <begin position="327"/>
        <end position="365"/>
    </location>
</feature>
<feature type="compositionally biased region" description="Basic and acidic residues" evidence="1">
    <location>
        <begin position="276"/>
        <end position="296"/>
    </location>
</feature>
<feature type="compositionally biased region" description="Basic and acidic residues" evidence="1">
    <location>
        <begin position="173"/>
        <end position="183"/>
    </location>
</feature>
<feature type="compositionally biased region" description="Low complexity" evidence="1">
    <location>
        <begin position="416"/>
        <end position="430"/>
    </location>
</feature>
<dbReference type="AlphaFoldDB" id="A0AA39V5Y2"/>
<keyword evidence="4" id="KW-1185">Reference proteome</keyword>
<evidence type="ECO:0000313" key="3">
    <source>
        <dbReference type="EMBL" id="KAK0513209.1"/>
    </source>
</evidence>
<feature type="compositionally biased region" description="Basic and acidic residues" evidence="1">
    <location>
        <begin position="479"/>
        <end position="489"/>
    </location>
</feature>